<feature type="region of interest" description="Disordered" evidence="6">
    <location>
        <begin position="1"/>
        <end position="46"/>
    </location>
</feature>
<feature type="domain" description="Calponin-homology (CH)" evidence="7">
    <location>
        <begin position="518"/>
        <end position="655"/>
    </location>
</feature>
<keyword evidence="2" id="KW-0963">Cytoplasm</keyword>
<reference evidence="8 9" key="1">
    <citation type="submission" date="2024-09" db="EMBL/GenBank/DDBJ databases">
        <title>Chromosome-scale assembly of Riccia sorocarpa.</title>
        <authorList>
            <person name="Paukszto L."/>
        </authorList>
    </citation>
    <scope>NUCLEOTIDE SEQUENCE [LARGE SCALE GENOMIC DNA]</scope>
    <source>
        <strain evidence="8">LP-2024</strain>
        <tissue evidence="8">Aerial parts of the thallus</tissue>
    </source>
</reference>
<dbReference type="Gene3D" id="1.25.10.10">
    <property type="entry name" value="Leucine-rich Repeat Variant"/>
    <property type="match status" value="1"/>
</dbReference>
<keyword evidence="9" id="KW-1185">Reference proteome</keyword>
<dbReference type="InterPro" id="IPR001715">
    <property type="entry name" value="CH_dom"/>
</dbReference>
<dbReference type="InterPro" id="IPR000225">
    <property type="entry name" value="Armadillo"/>
</dbReference>
<evidence type="ECO:0000259" key="7">
    <source>
        <dbReference type="PROSITE" id="PS50021"/>
    </source>
</evidence>
<dbReference type="PANTHER" id="PTHR22706:SF1">
    <property type="entry name" value="ASSEMBLY FACTOR FOR SPINDLE MICROTUBULES"/>
    <property type="match status" value="1"/>
</dbReference>
<dbReference type="PROSITE" id="PS50176">
    <property type="entry name" value="ARM_REPEAT"/>
    <property type="match status" value="1"/>
</dbReference>
<evidence type="ECO:0000256" key="1">
    <source>
        <dbReference type="ARBA" id="ARBA00004496"/>
    </source>
</evidence>
<comment type="caution">
    <text evidence="8">The sequence shown here is derived from an EMBL/GenBank/DDBJ whole genome shotgun (WGS) entry which is preliminary data.</text>
</comment>
<keyword evidence="4" id="KW-0112">Calmodulin-binding</keyword>
<sequence length="2032" mass="232596">MAEETPTRRNKRNSLTRGEDELELPLNKRMQSPVVITGPDGKILTRNRGGERLATFSGRSRLETSRTKRHMPVKQRGESAMDNSSNSITKKPSCMRQPSFATPQTDKVKSVHFQNPVSSFATPGDSPLPVPKTPVGTVEYVATPLPSSKARAPLSARKMKIRAAARLQALDDHEIQASRLVQARLDFSMGRQERAYVAWLNHVLDKPAGSYRTFRLEDKVCNDSSPEGGDFRLIDEVYIIDDRENGFSCVESSLGRSPRSALKPLNGLESRNVGSPTAKRLLNDSFHGNCTPEKSVLGRLESPATTLLHSKRLKMAAEHGFSRHRDLRMQDVCRLPDLSRRLKLHFDPCEREEILTVITQLAKHIDEGRLRMKKGCAILVDVALRKKALYVLLNYNAYWLKIGLHLVIGHTAILKEKVSDDGHKEYLNEEYALLEVFLEKHFFAHPGLSKAYATNKAIDGLYRDGYTEALGRVILKRFFLLVLVLDKAKCRTSLKISEGIDGLDGGSPPLFRSDARVKSSRQVLQEFLLDVMHGEGDVIGNLGNLGYHVYHHQVPLSDYDFAVVDLVEDLQDGVRLCRLVHLLAATNAVILEHVQVPSNGRKRQLHNCHIALESLAQAGVPLEDEEGCGICAEDIVGGNKDKVFPLLWNIMVHLQLPLLVSRPRLCKEIAKLQGTEGGYPLGLNIGTVELLLKWTQVVCFISGNLNIRNFKTSFADGQALCYIANLYVPLFLPQSDVLLPHSHLGLQIDGTPNLRGPLSPAYKKAVAHNFGLVQAVARKLGNVPEVLQLVDLLGDPAMSEKNIIIFVAFLCSRLLDYEPSGIQVRKESELEGSTSYQSPSNDAPALCSYLSRCSLESESPVGFDRSYTVSWPKEEIQRSNRSSPLCNDSFCDVLEISSLAEVEHDETSLRSICKLQACWRGRSLRQKYLRKKRAVQIIQEAWRRFSDGVRIHHVTKIQAHWRGYLLRQTFLRWKEAALIHRECHDRDHAASVIQAYYRAWIQKRKYLETVGTMCKIQAVCWANEARGSFFVQLRAVRIIESAWLDYLVRKRLHYAPFVPLYWHQYTARQSLIRLSTASSLNQSWFKQQFDQCDDAEEEEKMIDVQGWLQDSALQTPDYYIAVIQASWRAHVARQKFLKQRRAAWVIQRHWRNFLACKRRQASVRIQARWRSLKVHRSFISMKSSAVIIQRCYRGFYARRHCERRKQAVVRLQAWYRGLVQRRRYQAVLQAIITVQSGWRVLRDRKRFVALKRAVLKIQAAWRRVQTRRRYLKELRAAAVIQSLYRAYVQGRKIRGQFLKERAAVVVIQKCFRSLQRREATKYELKISKVQACWRAIVERRSFLKQKTAIKLIQTHYRAFRQRRSKNLERIVRIQAVWRGRRFRSKFSLLKQSVIRIQASYRRHQARRQFLKLKTAALLIQASYRAFSQSRFTPISEPTFYGTVRSICVIQAAWRSFNVRRMLAAQRKAAGAIQIAWRRYLTRRRELRSQVAARLIQASWKGSLSRREFLACRAACIRIQAHFRGFAQRIRFRVYTDAVVRCQSLIRGYLVRQRIRQSNVRASSLFPVHNEAHGYASAGQVFSQAEAMEECVLLENAEVSRRSYGGLSSDLHQKATCSVAVVDCSHSTVVSQYERCEEVYAAMIIQASWKGYSVRKRINLQRKEQQTACDGSQAVTCVDDSNLSPSELTAVELSAGCTILRWLVYWRHRSSFIRLKNAVLLIQRNVRGWRCRRKFTDTRKSTVFIQALWRGVLLRKRVCSEDQELQQLRQRILCTAASVQDSDRLGNRLTEALAILLGMKTVTGILSICRTIDVATQHSRNCCDRLAEAGAVAKILHLIQTINRSPPHEQVLKHALATLKNLAHYSHLRVLIAESPGAVSLICEILHMFRNKDEVFSLGIELLKPLCQLPVCLELLQREQSIIRRLQLVAQFLDHKVHVEKRNLERLQPTAGPVQRKLAEKRVTETAGQFSTVMAIIRKVAKLDHRQRRRTAPMSVPPPCASRRTPFNHGRPSLAVRPSNLGLRLPFQDRSNW</sequence>
<accession>A0ABD3H5Q0</accession>
<dbReference type="InterPro" id="IPR051185">
    <property type="entry name" value="ASPM"/>
</dbReference>
<evidence type="ECO:0000313" key="9">
    <source>
        <dbReference type="Proteomes" id="UP001633002"/>
    </source>
</evidence>
<dbReference type="PANTHER" id="PTHR22706">
    <property type="entry name" value="ASSEMBLY FACTOR FOR SPINDLE MICROTUBULES"/>
    <property type="match status" value="1"/>
</dbReference>
<dbReference type="GO" id="GO:0005737">
    <property type="term" value="C:cytoplasm"/>
    <property type="evidence" value="ECO:0007669"/>
    <property type="project" value="UniProtKB-SubCell"/>
</dbReference>
<dbReference type="Gene3D" id="1.20.5.190">
    <property type="match status" value="12"/>
</dbReference>
<feature type="region of interest" description="Disordered" evidence="6">
    <location>
        <begin position="60"/>
        <end position="109"/>
    </location>
</feature>
<dbReference type="InterPro" id="IPR011989">
    <property type="entry name" value="ARM-like"/>
</dbReference>
<dbReference type="SUPFAM" id="SSF47576">
    <property type="entry name" value="Calponin-homology domain, CH-domain"/>
    <property type="match status" value="1"/>
</dbReference>
<evidence type="ECO:0000256" key="5">
    <source>
        <dbReference type="PROSITE-ProRule" id="PRU00259"/>
    </source>
</evidence>
<evidence type="ECO:0000256" key="3">
    <source>
        <dbReference type="ARBA" id="ARBA00022737"/>
    </source>
</evidence>
<dbReference type="InterPro" id="IPR016024">
    <property type="entry name" value="ARM-type_fold"/>
</dbReference>
<dbReference type="CDD" id="cd21224">
    <property type="entry name" value="CH_ASPM_rpt2"/>
    <property type="match status" value="1"/>
</dbReference>
<dbReference type="SMART" id="SM00015">
    <property type="entry name" value="IQ"/>
    <property type="match status" value="25"/>
</dbReference>
<dbReference type="CDD" id="cd21223">
    <property type="entry name" value="CH_ASPM_rpt1"/>
    <property type="match status" value="1"/>
</dbReference>
<feature type="region of interest" description="Disordered" evidence="6">
    <location>
        <begin position="1986"/>
        <end position="2014"/>
    </location>
</feature>
<dbReference type="Proteomes" id="UP001633002">
    <property type="component" value="Unassembled WGS sequence"/>
</dbReference>
<dbReference type="SMART" id="SM00033">
    <property type="entry name" value="CH"/>
    <property type="match status" value="2"/>
</dbReference>
<dbReference type="PROSITE" id="PS50096">
    <property type="entry name" value="IQ"/>
    <property type="match status" value="17"/>
</dbReference>
<feature type="repeat" description="ARM" evidence="5">
    <location>
        <begin position="1829"/>
        <end position="1876"/>
    </location>
</feature>
<comment type="subcellular location">
    <subcellularLocation>
        <location evidence="1">Cytoplasm</location>
    </subcellularLocation>
</comment>
<dbReference type="SUPFAM" id="SSF52540">
    <property type="entry name" value="P-loop containing nucleoside triphosphate hydrolases"/>
    <property type="match status" value="4"/>
</dbReference>
<feature type="domain" description="Calponin-homology (CH)" evidence="7">
    <location>
        <begin position="685"/>
        <end position="815"/>
    </location>
</feature>
<evidence type="ECO:0000256" key="2">
    <source>
        <dbReference type="ARBA" id="ARBA00022490"/>
    </source>
</evidence>
<dbReference type="InterPro" id="IPR036872">
    <property type="entry name" value="CH_dom_sf"/>
</dbReference>
<dbReference type="EMBL" id="JBJQOH010000006">
    <property type="protein sequence ID" value="KAL3685837.1"/>
    <property type="molecule type" value="Genomic_DNA"/>
</dbReference>
<evidence type="ECO:0000313" key="8">
    <source>
        <dbReference type="EMBL" id="KAL3685837.1"/>
    </source>
</evidence>
<dbReference type="Pfam" id="PF00612">
    <property type="entry name" value="IQ"/>
    <property type="match status" value="14"/>
</dbReference>
<dbReference type="InterPro" id="IPR027417">
    <property type="entry name" value="P-loop_NTPase"/>
</dbReference>
<evidence type="ECO:0000256" key="6">
    <source>
        <dbReference type="SAM" id="MobiDB-lite"/>
    </source>
</evidence>
<feature type="compositionally biased region" description="Polar residues" evidence="6">
    <location>
        <begin position="81"/>
        <end position="90"/>
    </location>
</feature>
<dbReference type="InterPro" id="IPR000048">
    <property type="entry name" value="IQ_motif_EF-hand-BS"/>
</dbReference>
<name>A0ABD3H5Q0_9MARC</name>
<evidence type="ECO:0000256" key="4">
    <source>
        <dbReference type="ARBA" id="ARBA00022860"/>
    </source>
</evidence>
<dbReference type="Gene3D" id="1.10.418.10">
    <property type="entry name" value="Calponin-like domain"/>
    <property type="match status" value="2"/>
</dbReference>
<proteinExistence type="predicted"/>
<dbReference type="PROSITE" id="PS50021">
    <property type="entry name" value="CH"/>
    <property type="match status" value="2"/>
</dbReference>
<gene>
    <name evidence="8" type="ORF">R1sor_003859</name>
</gene>
<protein>
    <recommendedName>
        <fullName evidence="7">Calponin-homology (CH) domain-containing protein</fullName>
    </recommendedName>
</protein>
<organism evidence="8 9">
    <name type="scientific">Riccia sorocarpa</name>
    <dbReference type="NCBI Taxonomy" id="122646"/>
    <lineage>
        <taxon>Eukaryota</taxon>
        <taxon>Viridiplantae</taxon>
        <taxon>Streptophyta</taxon>
        <taxon>Embryophyta</taxon>
        <taxon>Marchantiophyta</taxon>
        <taxon>Marchantiopsida</taxon>
        <taxon>Marchantiidae</taxon>
        <taxon>Marchantiales</taxon>
        <taxon>Ricciaceae</taxon>
        <taxon>Riccia</taxon>
    </lineage>
</organism>
<dbReference type="GO" id="GO:0005516">
    <property type="term" value="F:calmodulin binding"/>
    <property type="evidence" value="ECO:0007669"/>
    <property type="project" value="UniProtKB-KW"/>
</dbReference>
<dbReference type="Pfam" id="PF00307">
    <property type="entry name" value="CH"/>
    <property type="match status" value="1"/>
</dbReference>
<dbReference type="SUPFAM" id="SSF48371">
    <property type="entry name" value="ARM repeat"/>
    <property type="match status" value="1"/>
</dbReference>
<keyword evidence="3" id="KW-0677">Repeat</keyword>